<keyword evidence="2" id="KW-0472">Membrane</keyword>
<dbReference type="AlphaFoldDB" id="A0A0D2BQ09"/>
<accession>A0A0D2BQ09</accession>
<evidence type="ECO:0000256" key="2">
    <source>
        <dbReference type="SAM" id="Phobius"/>
    </source>
</evidence>
<feature type="signal peptide" evidence="3">
    <location>
        <begin position="1"/>
        <end position="22"/>
    </location>
</feature>
<dbReference type="RefSeq" id="XP_013315205.1">
    <property type="nucleotide sequence ID" value="XM_013459751.1"/>
</dbReference>
<reference evidence="4 5" key="1">
    <citation type="submission" date="2015-01" db="EMBL/GenBank/DDBJ databases">
        <title>The Genome Sequence of Exophiala xenobiotica CBS118157.</title>
        <authorList>
            <consortium name="The Broad Institute Genomics Platform"/>
            <person name="Cuomo C."/>
            <person name="de Hoog S."/>
            <person name="Gorbushina A."/>
            <person name="Stielow B."/>
            <person name="Teixiera M."/>
            <person name="Abouelleil A."/>
            <person name="Chapman S.B."/>
            <person name="Priest M."/>
            <person name="Young S.K."/>
            <person name="Wortman J."/>
            <person name="Nusbaum C."/>
            <person name="Birren B."/>
        </authorList>
    </citation>
    <scope>NUCLEOTIDE SEQUENCE [LARGE SCALE GENOMIC DNA]</scope>
    <source>
        <strain evidence="4 5">CBS 118157</strain>
    </source>
</reference>
<name>A0A0D2BQ09_9EURO</name>
<protein>
    <recommendedName>
        <fullName evidence="6">Mid2 domain-containing protein</fullName>
    </recommendedName>
</protein>
<keyword evidence="3" id="KW-0732">Signal</keyword>
<feature type="transmembrane region" description="Helical" evidence="2">
    <location>
        <begin position="187"/>
        <end position="207"/>
    </location>
</feature>
<gene>
    <name evidence="4" type="ORF">PV05_06970</name>
</gene>
<feature type="compositionally biased region" description="Low complexity" evidence="1">
    <location>
        <begin position="139"/>
        <end position="167"/>
    </location>
</feature>
<dbReference type="EMBL" id="KN847320">
    <property type="protein sequence ID" value="KIW54621.1"/>
    <property type="molecule type" value="Genomic_DNA"/>
</dbReference>
<keyword evidence="2" id="KW-0812">Transmembrane</keyword>
<evidence type="ECO:0000256" key="3">
    <source>
        <dbReference type="SAM" id="SignalP"/>
    </source>
</evidence>
<evidence type="ECO:0000256" key="1">
    <source>
        <dbReference type="SAM" id="MobiDB-lite"/>
    </source>
</evidence>
<keyword evidence="5" id="KW-1185">Reference proteome</keyword>
<feature type="compositionally biased region" description="Polar residues" evidence="1">
    <location>
        <begin position="116"/>
        <end position="131"/>
    </location>
</feature>
<feature type="chain" id="PRO_5002239157" description="Mid2 domain-containing protein" evidence="3">
    <location>
        <begin position="23"/>
        <end position="211"/>
    </location>
</feature>
<evidence type="ECO:0000313" key="5">
    <source>
        <dbReference type="Proteomes" id="UP000054342"/>
    </source>
</evidence>
<dbReference type="OrthoDB" id="4120067at2759"/>
<evidence type="ECO:0000313" key="4">
    <source>
        <dbReference type="EMBL" id="KIW54621.1"/>
    </source>
</evidence>
<organism evidence="4 5">
    <name type="scientific">Exophiala xenobiotica</name>
    <dbReference type="NCBI Taxonomy" id="348802"/>
    <lineage>
        <taxon>Eukaryota</taxon>
        <taxon>Fungi</taxon>
        <taxon>Dikarya</taxon>
        <taxon>Ascomycota</taxon>
        <taxon>Pezizomycotina</taxon>
        <taxon>Eurotiomycetes</taxon>
        <taxon>Chaetothyriomycetidae</taxon>
        <taxon>Chaetothyriales</taxon>
        <taxon>Herpotrichiellaceae</taxon>
        <taxon>Exophiala</taxon>
    </lineage>
</organism>
<dbReference type="GeneID" id="25328878"/>
<feature type="region of interest" description="Disordered" evidence="1">
    <location>
        <begin position="116"/>
        <end position="167"/>
    </location>
</feature>
<proteinExistence type="predicted"/>
<dbReference type="Proteomes" id="UP000054342">
    <property type="component" value="Unassembled WGS sequence"/>
</dbReference>
<evidence type="ECO:0008006" key="6">
    <source>
        <dbReference type="Google" id="ProtNLM"/>
    </source>
</evidence>
<keyword evidence="2" id="KW-1133">Transmembrane helix</keyword>
<dbReference type="HOGENOM" id="CLU_1326391_0_0_1"/>
<sequence>MVLLRTATQASVFVALAFSLMAVSMDTFQNDLGAITPTASMSRNFVWTNTSSAPPEATVEIQFDGLVGSGVINLTSNYGFTVVNLTAASTSGTSCSSQNPFTANVTSGATIPPASANSVPVTNLPSTNTPLVPSDEPFTSPSSLSSPSTTGDGSLSSSQSTSLGIPSTTSTSVDIGLFTGLGGRSRVSLATMLIWLLLALIPTFFVWSDDF</sequence>